<dbReference type="EMBL" id="CP032346">
    <property type="protein sequence ID" value="QCO17866.1"/>
    <property type="molecule type" value="Genomic_DNA"/>
</dbReference>
<evidence type="ECO:0000313" key="4">
    <source>
        <dbReference type="EMBL" id="QCO17866.1"/>
    </source>
</evidence>
<name>A0A0P0ELF4_AZOBR</name>
<geneLocation type="plasmid" evidence="4 7">
    <name>p1</name>
</geneLocation>
<evidence type="ECO:0000313" key="8">
    <source>
        <dbReference type="Proteomes" id="UP000316083"/>
    </source>
</evidence>
<accession>A0A0P0ELF4</accession>
<reference evidence="2 10" key="4">
    <citation type="submission" date="2023-11" db="EMBL/GenBank/DDBJ databases">
        <title>MicrobeMod: A computational toolkit for identifying prokaryotic methylation and restriction-modification with nanopore sequencing.</title>
        <authorList>
            <person name="Crits-Christoph A."/>
            <person name="Kang S.C."/>
            <person name="Lee H."/>
            <person name="Ostrov N."/>
        </authorList>
    </citation>
    <scope>NUCLEOTIDE SEQUENCE [LARGE SCALE GENOMIC DNA]</scope>
    <source>
        <strain evidence="2 10">ATCC 29145</strain>
    </source>
</reference>
<dbReference type="EMBL" id="JAWXYC010000003">
    <property type="protein sequence ID" value="MDX5951550.1"/>
    <property type="molecule type" value="Genomic_DNA"/>
</dbReference>
<dbReference type="Proteomes" id="UP000316083">
    <property type="component" value="Unassembled WGS sequence"/>
</dbReference>
<keyword evidence="10" id="KW-1185">Reference proteome</keyword>
<dbReference type="Proteomes" id="UP000298693">
    <property type="component" value="Plasmid p1"/>
</dbReference>
<proteinExistence type="predicted"/>
<dbReference type="RefSeq" id="WP_035677092.1">
    <property type="nucleotide sequence ID" value="NZ_CP012915.1"/>
</dbReference>
<dbReference type="AlphaFoldDB" id="A0A0P0ELF4"/>
<evidence type="ECO:0000313" key="9">
    <source>
        <dbReference type="Proteomes" id="UP000476837"/>
    </source>
</evidence>
<evidence type="ECO:0000313" key="10">
    <source>
        <dbReference type="Proteomes" id="UP001277471"/>
    </source>
</evidence>
<evidence type="ECO:0000313" key="5">
    <source>
        <dbReference type="EMBL" id="TWA74659.1"/>
    </source>
</evidence>
<dbReference type="EMBL" id="VITF01000001">
    <property type="protein sequence ID" value="TWA74659.1"/>
    <property type="molecule type" value="Genomic_DNA"/>
</dbReference>
<evidence type="ECO:0000313" key="1">
    <source>
        <dbReference type="EMBL" id="KAA0680527.1"/>
    </source>
</evidence>
<dbReference type="GeneID" id="56452865"/>
<protein>
    <submittedName>
        <fullName evidence="4">Uncharacterized protein</fullName>
    </submittedName>
</protein>
<gene>
    <name evidence="3" type="ORF">D3868_14505</name>
    <name evidence="4" type="ORF">D3869_22070</name>
    <name evidence="1" type="ORF">DS837_23890</name>
    <name evidence="5" type="ORF">FBZ82_101675</name>
    <name evidence="2" type="ORF">SIM66_10150</name>
</gene>
<evidence type="ECO:0000313" key="7">
    <source>
        <dbReference type="Proteomes" id="UP000298774"/>
    </source>
</evidence>
<dbReference type="EMBL" id="QOKV01000019">
    <property type="protein sequence ID" value="KAA0680527.1"/>
    <property type="molecule type" value="Genomic_DNA"/>
</dbReference>
<dbReference type="EMBL" id="CP032340">
    <property type="protein sequence ID" value="QCO10323.1"/>
    <property type="molecule type" value="Genomic_DNA"/>
</dbReference>
<sequence>MNPRLLAEVLEPVLNAAEKDDAAMLDAVNLSAEALAALGAVILDRDGRPADGVSDERAVVAALNTHAHTLMQCGRLDDVVEALQLAERIGRLGRLPHHPRMSDG</sequence>
<evidence type="ECO:0000313" key="6">
    <source>
        <dbReference type="Proteomes" id="UP000298693"/>
    </source>
</evidence>
<reference evidence="1 9" key="1">
    <citation type="submission" date="2018-07" db="EMBL/GenBank/DDBJ databases">
        <title>Genome sequence of Roseomonas fauriae ATCC 49958.</title>
        <authorList>
            <person name="Sant'Anna F.H."/>
            <person name="Baldani J.I."/>
            <person name="Zilli J.E."/>
            <person name="Reis V.M."/>
            <person name="Hartmann A."/>
            <person name="Cruz L."/>
            <person name="de Souza E.M."/>
            <person name="de Oliveira Pedrosa F."/>
            <person name="Passaglia L.M.P."/>
        </authorList>
    </citation>
    <scope>NUCLEOTIDE SEQUENCE [LARGE SCALE GENOMIC DNA]</scope>
    <source>
        <strain evidence="1 9">ATCC 49958</strain>
    </source>
</reference>
<dbReference type="Proteomes" id="UP001277471">
    <property type="component" value="Unassembled WGS sequence"/>
</dbReference>
<dbReference type="Proteomes" id="UP000298774">
    <property type="component" value="Plasmid p1"/>
</dbReference>
<evidence type="ECO:0000313" key="3">
    <source>
        <dbReference type="EMBL" id="QCO10323.1"/>
    </source>
</evidence>
<dbReference type="KEGG" id="abf:AMK58_15025"/>
<organism evidence="4 6">
    <name type="scientific">Azospirillum brasilense</name>
    <dbReference type="NCBI Taxonomy" id="192"/>
    <lineage>
        <taxon>Bacteria</taxon>
        <taxon>Pseudomonadati</taxon>
        <taxon>Pseudomonadota</taxon>
        <taxon>Alphaproteobacteria</taxon>
        <taxon>Rhodospirillales</taxon>
        <taxon>Azospirillaceae</taxon>
        <taxon>Azospirillum</taxon>
    </lineage>
</organism>
<keyword evidence="4" id="KW-0614">Plasmid</keyword>
<reference evidence="5 8" key="3">
    <citation type="submission" date="2019-06" db="EMBL/GenBank/DDBJ databases">
        <title>Genomic Encyclopedia of Type Strains, Phase IV (KMG-V): Genome sequencing to study the core and pangenomes of soil and plant-associated prokaryotes.</title>
        <authorList>
            <person name="Whitman W."/>
        </authorList>
    </citation>
    <scope>NUCLEOTIDE SEQUENCE [LARGE SCALE GENOMIC DNA]</scope>
    <source>
        <strain evidence="5 8">BR 11796</strain>
    </source>
</reference>
<reference evidence="6 7" key="2">
    <citation type="submission" date="2018-09" db="EMBL/GenBank/DDBJ databases">
        <title>Whole genome based analysis of evolution and adaptive divergence in Indian and Brazilian strains of Azospirillum brasilense.</title>
        <authorList>
            <person name="Singh C."/>
            <person name="Tripathi A.K."/>
        </authorList>
    </citation>
    <scope>NUCLEOTIDE SEQUENCE [LARGE SCALE GENOMIC DNA]</scope>
    <source>
        <strain evidence="3 7">MTCC4038</strain>
        <strain evidence="4 6">MTCC4039</strain>
        <plasmid evidence="6 7">p1</plasmid>
    </source>
</reference>
<evidence type="ECO:0000313" key="2">
    <source>
        <dbReference type="EMBL" id="MDX5951550.1"/>
    </source>
</evidence>
<dbReference type="Proteomes" id="UP000476837">
    <property type="component" value="Unassembled WGS sequence"/>
</dbReference>